<feature type="compositionally biased region" description="Pro residues" evidence="5">
    <location>
        <begin position="327"/>
        <end position="336"/>
    </location>
</feature>
<feature type="compositionally biased region" description="Acidic residues" evidence="5">
    <location>
        <begin position="539"/>
        <end position="549"/>
    </location>
</feature>
<evidence type="ECO:0000313" key="8">
    <source>
        <dbReference type="Proteomes" id="UP000078512"/>
    </source>
</evidence>
<feature type="compositionally biased region" description="Basic and acidic residues" evidence="5">
    <location>
        <begin position="529"/>
        <end position="538"/>
    </location>
</feature>
<dbReference type="Proteomes" id="UP000078512">
    <property type="component" value="Unassembled WGS sequence"/>
</dbReference>
<dbReference type="EMBL" id="KV442013">
    <property type="protein sequence ID" value="OAQ35666.1"/>
    <property type="molecule type" value="Genomic_DNA"/>
</dbReference>
<evidence type="ECO:0000256" key="1">
    <source>
        <dbReference type="ARBA" id="ARBA00004167"/>
    </source>
</evidence>
<feature type="region of interest" description="Disordered" evidence="5">
    <location>
        <begin position="321"/>
        <end position="349"/>
    </location>
</feature>
<sequence>MNPSCSVAGGCARPTARFQHILNHQQQQRPPTRTIMRPMTIATARTTTTMLLLVSCLAFLSTASAAITCALPAGGTYKAGDGVILDWGSDGTSPVVKDIIAVNGTLYCNSGNVKVVEFPIPSPTGAYNYTLPSVGNATTVGGTVGECAGNAFHMEYAGMANGFLGISKIPWGPVQCGTIYILPAPNGTVTTTTTTMSSTSTAIPTSTPDDKSSGGLSTTIIVVIAVVAAVIVTLSIVGVVVCLRRKRRQRKLNNAFMPWNANSNNNVSGINNSNNRFSKISNMDDGLGSESPEGASGSGAGTNRMSGITAVGGGSAAGGLAGNGFPLKPPRPPRPQTPSLGLNYFGDERDYNDYGYQQQELLDQQQQPQGQQGFQQGYENYDDVDAYYNPYYASGVTAATTTAIDQNTLSYYSQASGSGTVTVGAQGSPYGAQDPYLSSSDLYLHQQIQQQQQQEHQRQQQHQLPRGRGYIPPPPTIPLPPLTPPPPRSSGLNSLPIISFAARNPAGTPAKGQDSGPLGSSPNRGPQVVREEMGRKEAEADDVSLEEVTTDSKVEVA</sequence>
<feature type="compositionally biased region" description="Low complexity" evidence="5">
    <location>
        <begin position="191"/>
        <end position="207"/>
    </location>
</feature>
<evidence type="ECO:0000256" key="4">
    <source>
        <dbReference type="ARBA" id="ARBA00023136"/>
    </source>
</evidence>
<name>A0A197KG65_9FUNG</name>
<comment type="subcellular location">
    <subcellularLocation>
        <location evidence="1">Membrane</location>
        <topology evidence="1">Single-pass membrane protein</topology>
    </subcellularLocation>
</comment>
<feature type="region of interest" description="Disordered" evidence="5">
    <location>
        <begin position="446"/>
        <end position="557"/>
    </location>
</feature>
<keyword evidence="8" id="KW-1185">Reference proteome</keyword>
<keyword evidence="3 6" id="KW-1133">Transmembrane helix</keyword>
<reference evidence="7 8" key="1">
    <citation type="submission" date="2016-05" db="EMBL/GenBank/DDBJ databases">
        <title>Genome sequencing reveals origins of a unique bacterial endosymbiosis in the earliest lineages of terrestrial Fungi.</title>
        <authorList>
            <consortium name="DOE Joint Genome Institute"/>
            <person name="Uehling J."/>
            <person name="Gryganskyi A."/>
            <person name="Hameed K."/>
            <person name="Tschaplinski T."/>
            <person name="Misztal P."/>
            <person name="Wu S."/>
            <person name="Desiro A."/>
            <person name="Vande Pol N."/>
            <person name="Du Z.-Y."/>
            <person name="Zienkiewicz A."/>
            <person name="Zienkiewicz K."/>
            <person name="Morin E."/>
            <person name="Tisserant E."/>
            <person name="Splivallo R."/>
            <person name="Hainaut M."/>
            <person name="Henrissat B."/>
            <person name="Ohm R."/>
            <person name="Kuo A."/>
            <person name="Yan J."/>
            <person name="Lipzen A."/>
            <person name="Nolan M."/>
            <person name="Labutti K."/>
            <person name="Barry K."/>
            <person name="Goldstein A."/>
            <person name="Labbe J."/>
            <person name="Schadt C."/>
            <person name="Tuskan G."/>
            <person name="Grigoriev I."/>
            <person name="Martin F."/>
            <person name="Vilgalys R."/>
            <person name="Bonito G."/>
        </authorList>
    </citation>
    <scope>NUCLEOTIDE SEQUENCE [LARGE SCALE GENOMIC DNA]</scope>
    <source>
        <strain evidence="7 8">AG-77</strain>
    </source>
</reference>
<dbReference type="OrthoDB" id="2435805at2759"/>
<evidence type="ECO:0000256" key="3">
    <source>
        <dbReference type="ARBA" id="ARBA00022989"/>
    </source>
</evidence>
<keyword evidence="4 6" id="KW-0472">Membrane</keyword>
<dbReference type="GO" id="GO:0016020">
    <property type="term" value="C:membrane"/>
    <property type="evidence" value="ECO:0007669"/>
    <property type="project" value="UniProtKB-SubCell"/>
</dbReference>
<dbReference type="InterPro" id="IPR051694">
    <property type="entry name" value="Immunoregulatory_rcpt-like"/>
</dbReference>
<feature type="region of interest" description="Disordered" evidence="5">
    <location>
        <begin position="263"/>
        <end position="308"/>
    </location>
</feature>
<keyword evidence="2 6" id="KW-0812">Transmembrane</keyword>
<evidence type="ECO:0000256" key="5">
    <source>
        <dbReference type="SAM" id="MobiDB-lite"/>
    </source>
</evidence>
<feature type="transmembrane region" description="Helical" evidence="6">
    <location>
        <begin position="220"/>
        <end position="243"/>
    </location>
</feature>
<feature type="region of interest" description="Disordered" evidence="5">
    <location>
        <begin position="191"/>
        <end position="214"/>
    </location>
</feature>
<evidence type="ECO:0000313" key="7">
    <source>
        <dbReference type="EMBL" id="OAQ35666.1"/>
    </source>
</evidence>
<dbReference type="PANTHER" id="PTHR15549">
    <property type="entry name" value="PAIRED IMMUNOGLOBULIN-LIKE TYPE 2 RECEPTOR"/>
    <property type="match status" value="1"/>
</dbReference>
<feature type="compositionally biased region" description="Pro residues" evidence="5">
    <location>
        <begin position="471"/>
        <end position="488"/>
    </location>
</feature>
<feature type="compositionally biased region" description="Low complexity" evidence="5">
    <location>
        <begin position="263"/>
        <end position="275"/>
    </location>
</feature>
<accession>A0A197KG65</accession>
<gene>
    <name evidence="7" type="ORF">K457DRAFT_489554</name>
</gene>
<proteinExistence type="predicted"/>
<dbReference type="GO" id="GO:0071944">
    <property type="term" value="C:cell periphery"/>
    <property type="evidence" value="ECO:0007669"/>
    <property type="project" value="UniProtKB-ARBA"/>
</dbReference>
<protein>
    <submittedName>
        <fullName evidence="7">Uncharacterized protein</fullName>
    </submittedName>
</protein>
<dbReference type="AlphaFoldDB" id="A0A197KG65"/>
<dbReference type="PANTHER" id="PTHR15549:SF26">
    <property type="entry name" value="AXIAL BUDDING PATTERN PROTEIN 2-RELATED"/>
    <property type="match status" value="1"/>
</dbReference>
<organism evidence="7 8">
    <name type="scientific">Linnemannia elongata AG-77</name>
    <dbReference type="NCBI Taxonomy" id="1314771"/>
    <lineage>
        <taxon>Eukaryota</taxon>
        <taxon>Fungi</taxon>
        <taxon>Fungi incertae sedis</taxon>
        <taxon>Mucoromycota</taxon>
        <taxon>Mortierellomycotina</taxon>
        <taxon>Mortierellomycetes</taxon>
        <taxon>Mortierellales</taxon>
        <taxon>Mortierellaceae</taxon>
        <taxon>Linnemannia</taxon>
    </lineage>
</organism>
<feature type="compositionally biased region" description="Low complexity" evidence="5">
    <location>
        <begin position="286"/>
        <end position="295"/>
    </location>
</feature>
<evidence type="ECO:0000256" key="6">
    <source>
        <dbReference type="SAM" id="Phobius"/>
    </source>
</evidence>
<evidence type="ECO:0000256" key="2">
    <source>
        <dbReference type="ARBA" id="ARBA00022692"/>
    </source>
</evidence>